<dbReference type="OrthoDB" id="8611817at2"/>
<dbReference type="STRING" id="1522312.GCA_900177895_00530"/>
<reference evidence="2" key="3">
    <citation type="submission" date="2017-06" db="EMBL/GenBank/DDBJ databases">
        <authorList>
            <person name="Kim H.J."/>
            <person name="Triplett B.A."/>
        </authorList>
    </citation>
    <scope>NUCLEOTIDE SEQUENCE [LARGE SCALE GENOMIC DNA]</scope>
    <source>
        <strain evidence="2">Kingella_eburonensis</strain>
    </source>
</reference>
<reference evidence="3" key="2">
    <citation type="submission" date="2017-06" db="EMBL/GenBank/DDBJ databases">
        <authorList>
            <person name="Laurent S."/>
        </authorList>
    </citation>
    <scope>NUCLEOTIDE SEQUENCE [LARGE SCALE GENOMIC DNA]</scope>
</reference>
<evidence type="ECO:0000313" key="3">
    <source>
        <dbReference type="Proteomes" id="UP000215450"/>
    </source>
</evidence>
<dbReference type="EMBL" id="FXUV01000044">
    <property type="protein sequence ID" value="SMQ13090.1"/>
    <property type="molecule type" value="Genomic_DNA"/>
</dbReference>
<sequence>MTLNEITTALTKLKGVLGVAIVDASSGMMMAYSTSPGSSFDLEIASAGCVDIIRAKSKILKMVQIDDVIHDIQVNMYKQIHLICPCSEKENTFIYLVADRATANISICRRSVFAAEKLVDF</sequence>
<proteinExistence type="predicted"/>
<reference evidence="1" key="1">
    <citation type="submission" date="2017-05" db="EMBL/GenBank/DDBJ databases">
        <authorList>
            <person name="Song R."/>
            <person name="Chenine A.L."/>
            <person name="Ruprecht R.M."/>
        </authorList>
    </citation>
    <scope>NUCLEOTIDE SEQUENCE</scope>
    <source>
        <strain evidence="1">Kingella_eburonensis</strain>
    </source>
</reference>
<dbReference type="RefSeq" id="WP_095063124.1">
    <property type="nucleotide sequence ID" value="NZ_FXUV02000048.1"/>
</dbReference>
<name>A0A238HGX6_9NEIS</name>
<dbReference type="AlphaFoldDB" id="A0A238HGX6"/>
<accession>A0A238HGX6</accession>
<gene>
    <name evidence="1" type="ORF">KEBURONENSIS_01832</name>
    <name evidence="2" type="ORF">KEBURONENSIS_01834</name>
</gene>
<evidence type="ECO:0008006" key="4">
    <source>
        <dbReference type="Google" id="ProtNLM"/>
    </source>
</evidence>
<evidence type="ECO:0000313" key="1">
    <source>
        <dbReference type="EMBL" id="SMQ13090.1"/>
    </source>
</evidence>
<protein>
    <recommendedName>
        <fullName evidence="4">Roadblock/LC7 domain protein</fullName>
    </recommendedName>
</protein>
<organism evidence="1">
    <name type="scientific">Kingella negevensis</name>
    <dbReference type="NCBI Taxonomy" id="1522312"/>
    <lineage>
        <taxon>Bacteria</taxon>
        <taxon>Pseudomonadati</taxon>
        <taxon>Pseudomonadota</taxon>
        <taxon>Betaproteobacteria</taxon>
        <taxon>Neisseriales</taxon>
        <taxon>Neisseriaceae</taxon>
        <taxon>Kingella</taxon>
    </lineage>
</organism>
<keyword evidence="3" id="KW-1185">Reference proteome</keyword>
<dbReference type="EMBL" id="FXUV02000048">
    <property type="protein sequence ID" value="SNB80244.1"/>
    <property type="molecule type" value="Genomic_DNA"/>
</dbReference>
<dbReference type="Proteomes" id="UP000215450">
    <property type="component" value="Unassembled WGS sequence"/>
</dbReference>
<evidence type="ECO:0000313" key="2">
    <source>
        <dbReference type="EMBL" id="SNB80244.1"/>
    </source>
</evidence>